<evidence type="ECO:0000313" key="2">
    <source>
        <dbReference type="EMBL" id="MXY95544.1"/>
    </source>
</evidence>
<dbReference type="AlphaFoldDB" id="A0A6B0YWT2"/>
<dbReference type="InterPro" id="IPR000073">
    <property type="entry name" value="AB_hydrolase_1"/>
</dbReference>
<dbReference type="Pfam" id="PF00561">
    <property type="entry name" value="Abhydrolase_1"/>
    <property type="match status" value="1"/>
</dbReference>
<dbReference type="PANTHER" id="PTHR43798">
    <property type="entry name" value="MONOACYLGLYCEROL LIPASE"/>
    <property type="match status" value="1"/>
</dbReference>
<dbReference type="SUPFAM" id="SSF53474">
    <property type="entry name" value="alpha/beta-Hydrolases"/>
    <property type="match status" value="1"/>
</dbReference>
<evidence type="ECO:0000259" key="1">
    <source>
        <dbReference type="Pfam" id="PF00561"/>
    </source>
</evidence>
<comment type="caution">
    <text evidence="2">The sequence shown here is derived from an EMBL/GenBank/DDBJ whole genome shotgun (WGS) entry which is preliminary data.</text>
</comment>
<dbReference type="EMBL" id="VXRG01000159">
    <property type="protein sequence ID" value="MXY95544.1"/>
    <property type="molecule type" value="Genomic_DNA"/>
</dbReference>
<protein>
    <submittedName>
        <fullName evidence="2">Alpha/beta fold hydrolase</fullName>
    </submittedName>
</protein>
<dbReference type="PRINTS" id="PR00412">
    <property type="entry name" value="EPOXHYDRLASE"/>
</dbReference>
<dbReference type="InterPro" id="IPR000639">
    <property type="entry name" value="Epox_hydrolase-like"/>
</dbReference>
<name>A0A6B0YWT2_9CHLR</name>
<organism evidence="2">
    <name type="scientific">Caldilineaceae bacterium SB0664_bin_27</name>
    <dbReference type="NCBI Taxonomy" id="2605260"/>
    <lineage>
        <taxon>Bacteria</taxon>
        <taxon>Bacillati</taxon>
        <taxon>Chloroflexota</taxon>
        <taxon>Caldilineae</taxon>
        <taxon>Caldilineales</taxon>
        <taxon>Caldilineaceae</taxon>
    </lineage>
</organism>
<accession>A0A6B0YWT2</accession>
<dbReference type="Gene3D" id="3.40.50.1820">
    <property type="entry name" value="alpha/beta hydrolase"/>
    <property type="match status" value="1"/>
</dbReference>
<proteinExistence type="predicted"/>
<dbReference type="GO" id="GO:0016020">
    <property type="term" value="C:membrane"/>
    <property type="evidence" value="ECO:0007669"/>
    <property type="project" value="TreeGrafter"/>
</dbReference>
<dbReference type="InterPro" id="IPR050266">
    <property type="entry name" value="AB_hydrolase_sf"/>
</dbReference>
<dbReference type="PANTHER" id="PTHR43798:SF24">
    <property type="entry name" value="CIS-3-ALKYL-4-ALKYLOXETAN-2-ONE DECARBOXYLASE"/>
    <property type="match status" value="1"/>
</dbReference>
<dbReference type="GO" id="GO:0016787">
    <property type="term" value="F:hydrolase activity"/>
    <property type="evidence" value="ECO:0007669"/>
    <property type="project" value="UniProtKB-KW"/>
</dbReference>
<keyword evidence="2" id="KW-0378">Hydrolase</keyword>
<reference evidence="2" key="1">
    <citation type="submission" date="2019-09" db="EMBL/GenBank/DDBJ databases">
        <title>Characterisation of the sponge microbiome using genome-centric metagenomics.</title>
        <authorList>
            <person name="Engelberts J.P."/>
            <person name="Robbins S.J."/>
            <person name="De Goeij J.M."/>
            <person name="Aranda M."/>
            <person name="Bell S.C."/>
            <person name="Webster N.S."/>
        </authorList>
    </citation>
    <scope>NUCLEOTIDE SEQUENCE</scope>
    <source>
        <strain evidence="2">SB0664_bin_27</strain>
    </source>
</reference>
<dbReference type="InterPro" id="IPR029058">
    <property type="entry name" value="AB_hydrolase_fold"/>
</dbReference>
<gene>
    <name evidence="2" type="ORF">F4Y42_19075</name>
</gene>
<dbReference type="PRINTS" id="PR00111">
    <property type="entry name" value="ABHYDROLASE"/>
</dbReference>
<feature type="domain" description="AB hydrolase-1" evidence="1">
    <location>
        <begin position="43"/>
        <end position="283"/>
    </location>
</feature>
<sequence length="298" mass="34244">MTQSVSPARPAWLSDEIYPFESNSFTTPSGHGMHYIDEGAGEPIVFLHGNPTWSFEFRHLIRDLRSQYRCIAPDHIGFGLSARSQRSADHRPQAHADAAAALVDHLDVQNATLYLVDWGGPIGLDFARKHPERVKRLVITNTWCWPVGRDPHYVMFSFFMSSWLGQYLIKRHNFFVNRVLPMAVASKEILTPEVMAHYRNAQPTPEARSACAAFPGYIVSAGDWLRSIWDDRAAFISKPALIFWGFRDIAFREKELNRWKAELADYEVHEFRDCGHFLAEEAPGRMLPVLHDFMERTR</sequence>